<reference evidence="1" key="4">
    <citation type="submission" date="2019-03" db="UniProtKB">
        <authorList>
            <consortium name="EnsemblPlants"/>
        </authorList>
    </citation>
    <scope>IDENTIFICATION</scope>
</reference>
<keyword evidence="2" id="KW-1185">Reference proteome</keyword>
<protein>
    <submittedName>
        <fullName evidence="1">Uncharacterized protein</fullName>
    </submittedName>
</protein>
<sequence length="84" mass="9502">MRICENHLDQGGAIGSCMDILVGILHMRKGRKGPRHTLSLRLNVSDDVEVFISGMHPFSYYEASSKMHMDLGLETDMIICFIYV</sequence>
<reference evidence="1" key="5">
    <citation type="journal article" date="2021" name="G3 (Bethesda)">
        <title>Aegilops tauschii genome assembly Aet v5.0 features greater sequence contiguity and improved annotation.</title>
        <authorList>
            <person name="Wang L."/>
            <person name="Zhu T."/>
            <person name="Rodriguez J.C."/>
            <person name="Deal K.R."/>
            <person name="Dubcovsky J."/>
            <person name="McGuire P.E."/>
            <person name="Lux T."/>
            <person name="Spannagl M."/>
            <person name="Mayer K.F.X."/>
            <person name="Baldrich P."/>
            <person name="Meyers B.C."/>
            <person name="Huo N."/>
            <person name="Gu Y.Q."/>
            <person name="Zhou H."/>
            <person name="Devos K.M."/>
            <person name="Bennetzen J.L."/>
            <person name="Unver T."/>
            <person name="Budak H."/>
            <person name="Gulick P.J."/>
            <person name="Galiba G."/>
            <person name="Kalapos B."/>
            <person name="Nelson D.R."/>
            <person name="Li P."/>
            <person name="You F.M."/>
            <person name="Luo M.C."/>
            <person name="Dvorak J."/>
        </authorList>
    </citation>
    <scope>NUCLEOTIDE SEQUENCE [LARGE SCALE GENOMIC DNA]</scope>
    <source>
        <strain evidence="1">cv. AL8/78</strain>
    </source>
</reference>
<dbReference type="Gramene" id="AET7Gv20367200.10">
    <property type="protein sequence ID" value="AET7Gv20367200.10"/>
    <property type="gene ID" value="AET7Gv20367200"/>
</dbReference>
<dbReference type="EnsemblPlants" id="AET7Gv20367200.10">
    <property type="protein sequence ID" value="AET7Gv20367200.10"/>
    <property type="gene ID" value="AET7Gv20367200"/>
</dbReference>
<evidence type="ECO:0000313" key="2">
    <source>
        <dbReference type="Proteomes" id="UP000015105"/>
    </source>
</evidence>
<proteinExistence type="predicted"/>
<reference evidence="2" key="2">
    <citation type="journal article" date="2017" name="Nat. Plants">
        <title>The Aegilops tauschii genome reveals multiple impacts of transposons.</title>
        <authorList>
            <person name="Zhao G."/>
            <person name="Zou C."/>
            <person name="Li K."/>
            <person name="Wang K."/>
            <person name="Li T."/>
            <person name="Gao L."/>
            <person name="Zhang X."/>
            <person name="Wang H."/>
            <person name="Yang Z."/>
            <person name="Liu X."/>
            <person name="Jiang W."/>
            <person name="Mao L."/>
            <person name="Kong X."/>
            <person name="Jiao Y."/>
            <person name="Jia J."/>
        </authorList>
    </citation>
    <scope>NUCLEOTIDE SEQUENCE [LARGE SCALE GENOMIC DNA]</scope>
    <source>
        <strain evidence="2">cv. AL8/78</strain>
    </source>
</reference>
<evidence type="ECO:0000313" key="1">
    <source>
        <dbReference type="EnsemblPlants" id="AET7Gv20367200.10"/>
    </source>
</evidence>
<organism evidence="1 2">
    <name type="scientific">Aegilops tauschii subsp. strangulata</name>
    <name type="common">Goatgrass</name>
    <dbReference type="NCBI Taxonomy" id="200361"/>
    <lineage>
        <taxon>Eukaryota</taxon>
        <taxon>Viridiplantae</taxon>
        <taxon>Streptophyta</taxon>
        <taxon>Embryophyta</taxon>
        <taxon>Tracheophyta</taxon>
        <taxon>Spermatophyta</taxon>
        <taxon>Magnoliopsida</taxon>
        <taxon>Liliopsida</taxon>
        <taxon>Poales</taxon>
        <taxon>Poaceae</taxon>
        <taxon>BOP clade</taxon>
        <taxon>Pooideae</taxon>
        <taxon>Triticodae</taxon>
        <taxon>Triticeae</taxon>
        <taxon>Triticinae</taxon>
        <taxon>Aegilops</taxon>
    </lineage>
</organism>
<dbReference type="Proteomes" id="UP000015105">
    <property type="component" value="Chromosome 7D"/>
</dbReference>
<reference evidence="1" key="3">
    <citation type="journal article" date="2017" name="Nature">
        <title>Genome sequence of the progenitor of the wheat D genome Aegilops tauschii.</title>
        <authorList>
            <person name="Luo M.C."/>
            <person name="Gu Y.Q."/>
            <person name="Puiu D."/>
            <person name="Wang H."/>
            <person name="Twardziok S.O."/>
            <person name="Deal K.R."/>
            <person name="Huo N."/>
            <person name="Zhu T."/>
            <person name="Wang L."/>
            <person name="Wang Y."/>
            <person name="McGuire P.E."/>
            <person name="Liu S."/>
            <person name="Long H."/>
            <person name="Ramasamy R.K."/>
            <person name="Rodriguez J.C."/>
            <person name="Van S.L."/>
            <person name="Yuan L."/>
            <person name="Wang Z."/>
            <person name="Xia Z."/>
            <person name="Xiao L."/>
            <person name="Anderson O.D."/>
            <person name="Ouyang S."/>
            <person name="Liang Y."/>
            <person name="Zimin A.V."/>
            <person name="Pertea G."/>
            <person name="Qi P."/>
            <person name="Bennetzen J.L."/>
            <person name="Dai X."/>
            <person name="Dawson M.W."/>
            <person name="Muller H.G."/>
            <person name="Kugler K."/>
            <person name="Rivarola-Duarte L."/>
            <person name="Spannagl M."/>
            <person name="Mayer K.F.X."/>
            <person name="Lu F.H."/>
            <person name="Bevan M.W."/>
            <person name="Leroy P."/>
            <person name="Li P."/>
            <person name="You F.M."/>
            <person name="Sun Q."/>
            <person name="Liu Z."/>
            <person name="Lyons E."/>
            <person name="Wicker T."/>
            <person name="Salzberg S.L."/>
            <person name="Devos K.M."/>
            <person name="Dvorak J."/>
        </authorList>
    </citation>
    <scope>NUCLEOTIDE SEQUENCE [LARGE SCALE GENOMIC DNA]</scope>
    <source>
        <strain evidence="1">cv. AL8/78</strain>
    </source>
</reference>
<dbReference type="AlphaFoldDB" id="A0A453QXC1"/>
<accession>A0A453QXC1</accession>
<name>A0A453QXC1_AEGTS</name>
<reference evidence="2" key="1">
    <citation type="journal article" date="2014" name="Science">
        <title>Ancient hybridizations among the ancestral genomes of bread wheat.</title>
        <authorList>
            <consortium name="International Wheat Genome Sequencing Consortium,"/>
            <person name="Marcussen T."/>
            <person name="Sandve S.R."/>
            <person name="Heier L."/>
            <person name="Spannagl M."/>
            <person name="Pfeifer M."/>
            <person name="Jakobsen K.S."/>
            <person name="Wulff B.B."/>
            <person name="Steuernagel B."/>
            <person name="Mayer K.F."/>
            <person name="Olsen O.A."/>
        </authorList>
    </citation>
    <scope>NUCLEOTIDE SEQUENCE [LARGE SCALE GENOMIC DNA]</scope>
    <source>
        <strain evidence="2">cv. AL8/78</strain>
    </source>
</reference>